<feature type="region of interest" description="Disordered" evidence="4">
    <location>
        <begin position="73"/>
        <end position="126"/>
    </location>
</feature>
<name>G7E007_MIXOS</name>
<feature type="compositionally biased region" description="Basic and acidic residues" evidence="4">
    <location>
        <begin position="74"/>
        <end position="84"/>
    </location>
</feature>
<dbReference type="Pfam" id="PF09751">
    <property type="entry name" value="Es2"/>
    <property type="match status" value="1"/>
</dbReference>
<comment type="caution">
    <text evidence="5">The sequence shown here is derived from an EMBL/GenBank/DDBJ whole genome shotgun (WGS) entry which is preliminary data.</text>
</comment>
<gene>
    <name evidence="5" type="primary">Mo02828</name>
    <name evidence="5" type="ORF">E5Q_02828</name>
</gene>
<dbReference type="HOGENOM" id="CLU_024820_2_0_1"/>
<dbReference type="PANTHER" id="PTHR12940:SF0">
    <property type="entry name" value="SPLICING FACTOR ESS-2 HOMOLOG"/>
    <property type="match status" value="1"/>
</dbReference>
<dbReference type="OrthoDB" id="19679at2759"/>
<dbReference type="AlphaFoldDB" id="G7E007"/>
<dbReference type="GO" id="GO:0071013">
    <property type="term" value="C:catalytic step 2 spliceosome"/>
    <property type="evidence" value="ECO:0007669"/>
    <property type="project" value="TreeGrafter"/>
</dbReference>
<evidence type="ECO:0000256" key="1">
    <source>
        <dbReference type="ARBA" id="ARBA00004123"/>
    </source>
</evidence>
<reference evidence="5 6" key="2">
    <citation type="journal article" date="2012" name="Open Biol.">
        <title>Characteristics of nucleosomes and linker DNA regions on the genome of the basidiomycete Mixia osmundae revealed by mono- and dinucleosome mapping.</title>
        <authorList>
            <person name="Nishida H."/>
            <person name="Kondo S."/>
            <person name="Matsumoto T."/>
            <person name="Suzuki Y."/>
            <person name="Yoshikawa H."/>
            <person name="Taylor T.D."/>
            <person name="Sugiyama J."/>
        </authorList>
    </citation>
    <scope>NUCLEOTIDE SEQUENCE [LARGE SCALE GENOMIC DNA]</scope>
    <source>
        <strain evidence="6">CBS 9802 / IAM 14324 / JCM 22182 / KY 12970</strain>
    </source>
</reference>
<comment type="similarity">
    <text evidence="2">Belongs to the ESS2 family.</text>
</comment>
<reference evidence="5 6" key="1">
    <citation type="journal article" date="2011" name="J. Gen. Appl. Microbiol.">
        <title>Draft genome sequencing of the enigmatic basidiomycete Mixia osmundae.</title>
        <authorList>
            <person name="Nishida H."/>
            <person name="Nagatsuka Y."/>
            <person name="Sugiyama J."/>
        </authorList>
    </citation>
    <scope>NUCLEOTIDE SEQUENCE [LARGE SCALE GENOMIC DNA]</scope>
    <source>
        <strain evidence="6">CBS 9802 / IAM 14324 / JCM 22182 / KY 12970</strain>
    </source>
</reference>
<dbReference type="Proteomes" id="UP000009131">
    <property type="component" value="Unassembled WGS sequence"/>
</dbReference>
<feature type="region of interest" description="Disordered" evidence="4">
    <location>
        <begin position="431"/>
        <end position="471"/>
    </location>
</feature>
<accession>G7E007</accession>
<dbReference type="OMA" id="AQNDYLD"/>
<dbReference type="PANTHER" id="PTHR12940">
    <property type="entry name" value="ES-2 PROTEIN - RELATED"/>
    <property type="match status" value="1"/>
</dbReference>
<dbReference type="eggNOG" id="KOG2627">
    <property type="taxonomic scope" value="Eukaryota"/>
</dbReference>
<feature type="region of interest" description="Disordered" evidence="4">
    <location>
        <begin position="327"/>
        <end position="353"/>
    </location>
</feature>
<evidence type="ECO:0000256" key="3">
    <source>
        <dbReference type="ARBA" id="ARBA00023242"/>
    </source>
</evidence>
<dbReference type="InterPro" id="IPR019148">
    <property type="entry name" value="Nuclear_protein_DGCR14_ESS-2"/>
</dbReference>
<evidence type="ECO:0000313" key="6">
    <source>
        <dbReference type="Proteomes" id="UP000009131"/>
    </source>
</evidence>
<keyword evidence="3" id="KW-0539">Nucleus</keyword>
<comment type="subcellular location">
    <subcellularLocation>
        <location evidence="1">Nucleus</location>
    </subcellularLocation>
</comment>
<sequence>MRSTPASKHRALAVRQAEDELIKRPTHSVYHQEILTEDEYTAALSKIIQRDFFPDLHAAECARETQAALAASLERMHSRAERKGPLVTPTPLRRDLGSTPGATPLRGASPTPSVMSTRSMRPTNDPSQHSLDHFVTHYTSEDNASFAEIVQKQNELRRVQHSWAYDMEARSNARLLQARQGRERLVEAVNRALIEGGGEVMLLEGAEPGRPSDRLLLTGGKTSLIGDQLSIQAAKQHVIEAGAPESRLIKDSSAASSVEDASEMPPPALPARATKDASDVRMEGWSAKTRNAFFFSPDANESIVERSIKPKPRDPTLHLYAEPKSINYANTRIREPKKRRSQSSRAPSSPSTSIVAEAINADASEPATPRIRGYGFVAPMASPTPSQLGETGMNALMTHGVLQGTPVALPRDGDSPFQLTESSRRDRLAHRMASQASANLRRKSTGMEPSSSKRSRILDSPNTPRTPQAMRQMLSPAARLISKNLQKTKAAKTRLDT</sequence>
<keyword evidence="6" id="KW-1185">Reference proteome</keyword>
<proteinExistence type="inferred from homology"/>
<feature type="region of interest" description="Disordered" evidence="4">
    <location>
        <begin position="250"/>
        <end position="276"/>
    </location>
</feature>
<organism evidence="5 6">
    <name type="scientific">Mixia osmundae (strain CBS 9802 / IAM 14324 / JCM 22182 / KY 12970)</name>
    <dbReference type="NCBI Taxonomy" id="764103"/>
    <lineage>
        <taxon>Eukaryota</taxon>
        <taxon>Fungi</taxon>
        <taxon>Dikarya</taxon>
        <taxon>Basidiomycota</taxon>
        <taxon>Pucciniomycotina</taxon>
        <taxon>Mixiomycetes</taxon>
        <taxon>Mixiales</taxon>
        <taxon>Mixiaceae</taxon>
        <taxon>Mixia</taxon>
    </lineage>
</organism>
<feature type="compositionally biased region" description="Low complexity" evidence="4">
    <location>
        <begin position="343"/>
        <end position="353"/>
    </location>
</feature>
<evidence type="ECO:0000256" key="2">
    <source>
        <dbReference type="ARBA" id="ARBA00009072"/>
    </source>
</evidence>
<dbReference type="InParanoid" id="G7E007"/>
<evidence type="ECO:0008006" key="7">
    <source>
        <dbReference type="Google" id="ProtNLM"/>
    </source>
</evidence>
<dbReference type="RefSeq" id="XP_014570370.1">
    <property type="nucleotide sequence ID" value="XM_014714884.1"/>
</dbReference>
<evidence type="ECO:0000256" key="4">
    <source>
        <dbReference type="SAM" id="MobiDB-lite"/>
    </source>
</evidence>
<evidence type="ECO:0000313" key="5">
    <source>
        <dbReference type="EMBL" id="GAA96167.1"/>
    </source>
</evidence>
<protein>
    <recommendedName>
        <fullName evidence="7">Nuclear protein Es2</fullName>
    </recommendedName>
</protein>
<feature type="compositionally biased region" description="Polar residues" evidence="4">
    <location>
        <begin position="110"/>
        <end position="126"/>
    </location>
</feature>
<dbReference type="EMBL" id="BABT02000076">
    <property type="protein sequence ID" value="GAA96167.1"/>
    <property type="molecule type" value="Genomic_DNA"/>
</dbReference>
<dbReference type="STRING" id="764103.G7E007"/>